<dbReference type="InterPro" id="IPR040392">
    <property type="entry name" value="PKHA4-7_PH"/>
</dbReference>
<feature type="compositionally biased region" description="Polar residues" evidence="2">
    <location>
        <begin position="47"/>
        <end position="70"/>
    </location>
</feature>
<accession>A0AAQ4RW69</accession>
<name>A0AAQ4RW69_GASAC</name>
<feature type="compositionally biased region" description="Low complexity" evidence="2">
    <location>
        <begin position="804"/>
        <end position="815"/>
    </location>
</feature>
<dbReference type="InterPro" id="IPR001849">
    <property type="entry name" value="PH_domain"/>
</dbReference>
<keyword evidence="5" id="KW-1185">Reference proteome</keyword>
<dbReference type="SUPFAM" id="SSF50729">
    <property type="entry name" value="PH domain-like"/>
    <property type="match status" value="1"/>
</dbReference>
<dbReference type="GeneTree" id="ENSGT00940000159692"/>
<dbReference type="Ensembl" id="ENSGACT00000071538.1">
    <property type="protein sequence ID" value="ENSGACP00000068046.1"/>
    <property type="gene ID" value="ENSGACG00000011651.2"/>
</dbReference>
<dbReference type="FunFam" id="2.30.29.30:FF:000083">
    <property type="entry name" value="Pleckstrin homology domain-containing family A member 5"/>
    <property type="match status" value="1"/>
</dbReference>
<proteinExistence type="predicted"/>
<dbReference type="InterPro" id="IPR057971">
    <property type="entry name" value="PKHA4-7_TBCA"/>
</dbReference>
<sequence length="1082" mass="121089">MSFVPPSVSSQHDQSGPAGPAVSKFQLEEQTTIHSNLQHGALEMNGKVNNPSERITHSKSANMVSDLSTETQPYTRTSRTPRTAATFGKRSNSMRRNPKAEVTKHGWLHKQASSGVKQWNKRWFVLTDRCLFYYKDEKEDTVLGSLPLLSFQIKGVEPSDNITRKFAFKVRLEKEPAEDAELKDPLVFCMQAQHAGTRTYYFSADSHEEQKEWIKAMNEAAEVNIQQTQRMNTIEDPNHTMATKATNQQTQQPPHTQRHCDTDIENTPHPKINVLNSPETPTPSTPCSKQAGKNTDGRKGEGEVEGEGPVPDNASHPSHHPNGWGSNGLRNAMPLNSNNKPPASRSHSQHCAPQGHPGGGVSPSYDPTEQQDNVVLRRGFVPRTAPERVAQRKTSMVQLQQWVNHRRTMASQEDIHSLSSYYPVNHGVLDDYFGYPGGPPYMEEYPLYPPGMRPDSICSVSALGGYNRRWTFEEKRHSLRDRSQLYGSTMPRDQWAPTYCGGMETSMRRLSIQPRSRSVPRSPSLSSGGPYSPVPHNFASPARSTSGCFNRFPGRMREDVIYADPSVYSLRRSLSPPKVPPFYEVFSRELHPTLKLNEIETSKLLSRLCEQNGIWKEHEAVVHRLRMEKDSLEEALVITHQELELFHTQPLALDKLRLKKDTLQNQLVNIRGQLSQASSALTTSRMEFEALEDEANAIHGDLWEQLNAGGQSELVHRHIQKEFWRVQDVLEGLHKNNSSRGTDTAKHKVASGASGSFSTNSPASPLSSVSFTSPLSPFSPVPGSQVSPTKQLGPESGFAEQNISDVQDQSQDRQSTMNKVGIVPPRTKSPTDKSHSSSTGDTVHNGRCTNGILRERPKSAVFPAELKSKMSVEEQNERIRRHQSSSVRDKRRSLNLSGGQSPANYKVIRRRLTAHEIDINDLEAAVRGQGQESPREEIARLRRLRIEPEAHNLGSSKELVTSNKVVIPERYMDVEEYAPLSPEEQKEKQKKLVRIKTLIAKSNLQNMVPLLDGPGGGRELQSIRSSRCRSKRSVWRSHVLWRLRPLVAAVFSPPSAPPVPPPPPAARTLRLPLLTSQTQPTS</sequence>
<evidence type="ECO:0000313" key="4">
    <source>
        <dbReference type="Ensembl" id="ENSGACP00000068046.1"/>
    </source>
</evidence>
<feature type="coiled-coil region" evidence="1">
    <location>
        <begin position="653"/>
        <end position="680"/>
    </location>
</feature>
<feature type="compositionally biased region" description="Low complexity" evidence="2">
    <location>
        <begin position="1066"/>
        <end position="1076"/>
    </location>
</feature>
<feature type="compositionally biased region" description="Polar residues" evidence="2">
    <location>
        <begin position="753"/>
        <end position="790"/>
    </location>
</feature>
<feature type="region of interest" description="Disordered" evidence="2">
    <location>
        <begin position="734"/>
        <end position="902"/>
    </location>
</feature>
<feature type="compositionally biased region" description="Pro residues" evidence="2">
    <location>
        <begin position="1054"/>
        <end position="1065"/>
    </location>
</feature>
<evidence type="ECO:0000256" key="2">
    <source>
        <dbReference type="SAM" id="MobiDB-lite"/>
    </source>
</evidence>
<feature type="compositionally biased region" description="Basic and acidic residues" evidence="2">
    <location>
        <begin position="258"/>
        <end position="268"/>
    </location>
</feature>
<reference evidence="4" key="2">
    <citation type="submission" date="2025-08" db="UniProtKB">
        <authorList>
            <consortium name="Ensembl"/>
        </authorList>
    </citation>
    <scope>IDENTIFICATION</scope>
</reference>
<feature type="region of interest" description="Disordered" evidence="2">
    <location>
        <begin position="510"/>
        <end position="538"/>
    </location>
</feature>
<feature type="compositionally biased region" description="Basic residues" evidence="2">
    <location>
        <begin position="879"/>
        <end position="893"/>
    </location>
</feature>
<dbReference type="InterPro" id="IPR011993">
    <property type="entry name" value="PH-like_dom_sf"/>
</dbReference>
<protein>
    <recommendedName>
        <fullName evidence="3">PH domain-containing protein</fullName>
    </recommendedName>
</protein>
<feature type="compositionally biased region" description="Low complexity" evidence="2">
    <location>
        <begin position="71"/>
        <end position="86"/>
    </location>
</feature>
<dbReference type="CDD" id="cd13248">
    <property type="entry name" value="PH_PEPP1_2_3"/>
    <property type="match status" value="1"/>
</dbReference>
<dbReference type="Pfam" id="PF25541">
    <property type="entry name" value="TBCA_PH"/>
    <property type="match status" value="1"/>
</dbReference>
<feature type="compositionally biased region" description="Basic and acidic residues" evidence="2">
    <location>
        <begin position="866"/>
        <end position="878"/>
    </location>
</feature>
<dbReference type="Gene3D" id="2.30.29.30">
    <property type="entry name" value="Pleckstrin-homology domain (PH domain)/Phosphotyrosine-binding domain (PTB)"/>
    <property type="match status" value="1"/>
</dbReference>
<evidence type="ECO:0000256" key="1">
    <source>
        <dbReference type="SAM" id="Coils"/>
    </source>
</evidence>
<feature type="region of interest" description="Disordered" evidence="2">
    <location>
        <begin position="1053"/>
        <end position="1082"/>
    </location>
</feature>
<feature type="region of interest" description="Disordered" evidence="2">
    <location>
        <begin position="1"/>
        <end position="21"/>
    </location>
</feature>
<dbReference type="AlphaFoldDB" id="A0AAQ4RW69"/>
<organism evidence="4 5">
    <name type="scientific">Gasterosteus aculeatus aculeatus</name>
    <name type="common">three-spined stickleback</name>
    <dbReference type="NCBI Taxonomy" id="481459"/>
    <lineage>
        <taxon>Eukaryota</taxon>
        <taxon>Metazoa</taxon>
        <taxon>Chordata</taxon>
        <taxon>Craniata</taxon>
        <taxon>Vertebrata</taxon>
        <taxon>Euteleostomi</taxon>
        <taxon>Actinopterygii</taxon>
        <taxon>Neopterygii</taxon>
        <taxon>Teleostei</taxon>
        <taxon>Neoteleostei</taxon>
        <taxon>Acanthomorphata</taxon>
        <taxon>Eupercaria</taxon>
        <taxon>Perciformes</taxon>
        <taxon>Cottioidei</taxon>
        <taxon>Gasterosteales</taxon>
        <taxon>Gasterosteidae</taxon>
        <taxon>Gasterosteus</taxon>
    </lineage>
</organism>
<reference evidence="4 5" key="1">
    <citation type="journal article" date="2021" name="G3 (Bethesda)">
        <title>Improved contiguity of the threespine stickleback genome using long-read sequencing.</title>
        <authorList>
            <person name="Nath S."/>
            <person name="Shaw D.E."/>
            <person name="White M.A."/>
        </authorList>
    </citation>
    <scope>NUCLEOTIDE SEQUENCE [LARGE SCALE GENOMIC DNA]</scope>
    <source>
        <strain evidence="4 5">Lake Benthic</strain>
    </source>
</reference>
<feature type="region of interest" description="Disordered" evidence="2">
    <location>
        <begin position="244"/>
        <end position="368"/>
    </location>
</feature>
<feature type="region of interest" description="Disordered" evidence="2">
    <location>
        <begin position="45"/>
        <end position="103"/>
    </location>
</feature>
<keyword evidence="1" id="KW-0175">Coiled coil</keyword>
<dbReference type="SMART" id="SM00233">
    <property type="entry name" value="PH"/>
    <property type="match status" value="1"/>
</dbReference>
<dbReference type="PROSITE" id="PS50003">
    <property type="entry name" value="PH_DOMAIN"/>
    <property type="match status" value="1"/>
</dbReference>
<dbReference type="PANTHER" id="PTHR12752">
    <property type="entry name" value="PHOSPHOINOSITOL 3-PHOSPHATE-BINDING PROTEIN"/>
    <property type="match status" value="1"/>
</dbReference>
<reference evidence="4" key="3">
    <citation type="submission" date="2025-09" db="UniProtKB">
        <authorList>
            <consortium name="Ensembl"/>
        </authorList>
    </citation>
    <scope>IDENTIFICATION</scope>
</reference>
<feature type="compositionally biased region" description="Low complexity" evidence="2">
    <location>
        <begin position="514"/>
        <end position="535"/>
    </location>
</feature>
<dbReference type="PANTHER" id="PTHR12752:SF5">
    <property type="entry name" value="PLECKSTRIN HOMOLOGY DOMAIN-CONTAINING FAMILY A MEMBER 6"/>
    <property type="match status" value="1"/>
</dbReference>
<dbReference type="Pfam" id="PF00169">
    <property type="entry name" value="PH"/>
    <property type="match status" value="1"/>
</dbReference>
<feature type="compositionally biased region" description="Polar residues" evidence="2">
    <location>
        <begin position="334"/>
        <end position="351"/>
    </location>
</feature>
<evidence type="ECO:0000313" key="5">
    <source>
        <dbReference type="Proteomes" id="UP000007635"/>
    </source>
</evidence>
<evidence type="ECO:0000259" key="3">
    <source>
        <dbReference type="PROSITE" id="PS50003"/>
    </source>
</evidence>
<dbReference type="Proteomes" id="UP000007635">
    <property type="component" value="Chromosome XVII"/>
</dbReference>
<feature type="domain" description="PH" evidence="3">
    <location>
        <begin position="101"/>
        <end position="222"/>
    </location>
</feature>